<dbReference type="Proteomes" id="UP000199259">
    <property type="component" value="Unassembled WGS sequence"/>
</dbReference>
<dbReference type="PANTHER" id="PTHR21057">
    <property type="entry name" value="PHOSPHO-2-DEHYDRO-3-DEOXYHEPTONATE ALDOLASE"/>
    <property type="match status" value="1"/>
</dbReference>
<dbReference type="InterPro" id="IPR006269">
    <property type="entry name" value="KDO8P_synthase"/>
</dbReference>
<dbReference type="Gene3D" id="3.20.20.70">
    <property type="entry name" value="Aldolase class I"/>
    <property type="match status" value="1"/>
</dbReference>
<dbReference type="GO" id="GO:0008676">
    <property type="term" value="F:3-deoxy-8-phosphooctulonate synthase activity"/>
    <property type="evidence" value="ECO:0007669"/>
    <property type="project" value="UniProtKB-EC"/>
</dbReference>
<evidence type="ECO:0000256" key="6">
    <source>
        <dbReference type="ARBA" id="ARBA00049112"/>
    </source>
</evidence>
<evidence type="ECO:0000313" key="9">
    <source>
        <dbReference type="Proteomes" id="UP000199259"/>
    </source>
</evidence>
<dbReference type="EC" id="2.5.1.55" evidence="3"/>
<name>A0A7Z7AVJ2_9EURY</name>
<proteinExistence type="inferred from homology"/>
<comment type="subcellular location">
    <subcellularLocation>
        <location evidence="1">Cytoplasm</location>
    </subcellularLocation>
</comment>
<evidence type="ECO:0000256" key="2">
    <source>
        <dbReference type="ARBA" id="ARBA00010499"/>
    </source>
</evidence>
<dbReference type="Pfam" id="PF00793">
    <property type="entry name" value="DAHP_synth_1"/>
    <property type="match status" value="1"/>
</dbReference>
<evidence type="ECO:0000259" key="7">
    <source>
        <dbReference type="Pfam" id="PF00793"/>
    </source>
</evidence>
<dbReference type="RefSeq" id="WP_091709224.1">
    <property type="nucleotide sequence ID" value="NZ_FNCA01000002.1"/>
</dbReference>
<reference evidence="8 9" key="1">
    <citation type="submission" date="2016-10" db="EMBL/GenBank/DDBJ databases">
        <authorList>
            <person name="Varghese N."/>
            <person name="Submissions S."/>
        </authorList>
    </citation>
    <scope>NUCLEOTIDE SEQUENCE [LARGE SCALE GENOMIC DNA]</scope>
    <source>
        <strain evidence="8 9">PL 12/M</strain>
    </source>
</reference>
<feature type="domain" description="DAHP synthetase I/KDSA" evidence="7">
    <location>
        <begin position="15"/>
        <end position="277"/>
    </location>
</feature>
<organism evidence="8 9">
    <name type="scientific">Methanolobus vulcani</name>
    <dbReference type="NCBI Taxonomy" id="38026"/>
    <lineage>
        <taxon>Archaea</taxon>
        <taxon>Methanobacteriati</taxon>
        <taxon>Methanobacteriota</taxon>
        <taxon>Stenosarchaea group</taxon>
        <taxon>Methanomicrobia</taxon>
        <taxon>Methanosarcinales</taxon>
        <taxon>Methanosarcinaceae</taxon>
        <taxon>Methanolobus</taxon>
    </lineage>
</organism>
<protein>
    <recommendedName>
        <fullName evidence="3">3-deoxy-8-phosphooctulonate synthase</fullName>
        <ecNumber evidence="3">2.5.1.55</ecNumber>
    </recommendedName>
</protein>
<dbReference type="NCBIfam" id="TIGR01362">
    <property type="entry name" value="KDO8P_synth"/>
    <property type="match status" value="1"/>
</dbReference>
<keyword evidence="5" id="KW-0808">Transferase</keyword>
<dbReference type="AlphaFoldDB" id="A0A7Z7AVJ2"/>
<dbReference type="GO" id="GO:0005737">
    <property type="term" value="C:cytoplasm"/>
    <property type="evidence" value="ECO:0007669"/>
    <property type="project" value="UniProtKB-SubCell"/>
</dbReference>
<sequence length="279" mass="30797">MGMIDTQQKSVRIGNIVFNNNNPFILIGGPCVIESEEHTFYMAREISKITNELNIPFIFKCSFDKANRSSVDSFRGPGIDEGLRILKKVKTELNIPVISDVHTEEQIPKAVEVLDIVQVPAFLCRQTDLLVNIAKYNVVVNVKKGQFLAPWDMQSVIGKIESQGNHNILLTERGVTFGYNNLVSDMRSLVVMKETGYPVVYDGTHSVQLPGGLGCASGGQSEFIPHLCRAAVAVGVSSVFLEIHNNPTEAKCDGPNVLNLKNLKELLKQLKMIDSVVKN</sequence>
<dbReference type="EMBL" id="FNCA01000002">
    <property type="protein sequence ID" value="SDF58120.1"/>
    <property type="molecule type" value="Genomic_DNA"/>
</dbReference>
<gene>
    <name evidence="8" type="ORF">SAMN04488589_0945</name>
</gene>
<keyword evidence="4" id="KW-0963">Cytoplasm</keyword>
<dbReference type="OrthoDB" id="350424at2157"/>
<evidence type="ECO:0000256" key="3">
    <source>
        <dbReference type="ARBA" id="ARBA00012693"/>
    </source>
</evidence>
<dbReference type="InterPro" id="IPR006218">
    <property type="entry name" value="DAHP1/KDSA"/>
</dbReference>
<dbReference type="InterPro" id="IPR013785">
    <property type="entry name" value="Aldolase_TIM"/>
</dbReference>
<keyword evidence="9" id="KW-1185">Reference proteome</keyword>
<evidence type="ECO:0000256" key="1">
    <source>
        <dbReference type="ARBA" id="ARBA00004496"/>
    </source>
</evidence>
<accession>A0A7Z7AVJ2</accession>
<dbReference type="SUPFAM" id="SSF51569">
    <property type="entry name" value="Aldolase"/>
    <property type="match status" value="1"/>
</dbReference>
<dbReference type="NCBIfam" id="NF003543">
    <property type="entry name" value="PRK05198.1"/>
    <property type="match status" value="1"/>
</dbReference>
<evidence type="ECO:0000313" key="8">
    <source>
        <dbReference type="EMBL" id="SDF58120.1"/>
    </source>
</evidence>
<dbReference type="HAMAP" id="MF_00056">
    <property type="entry name" value="KDO8P_synth"/>
    <property type="match status" value="1"/>
</dbReference>
<comment type="similarity">
    <text evidence="2">Belongs to the KdsA family.</text>
</comment>
<comment type="caution">
    <text evidence="8">The sequence shown here is derived from an EMBL/GenBank/DDBJ whole genome shotgun (WGS) entry which is preliminary data.</text>
</comment>
<evidence type="ECO:0000256" key="4">
    <source>
        <dbReference type="ARBA" id="ARBA00022490"/>
    </source>
</evidence>
<evidence type="ECO:0000256" key="5">
    <source>
        <dbReference type="ARBA" id="ARBA00022679"/>
    </source>
</evidence>
<comment type="catalytic activity">
    <reaction evidence="6">
        <text>D-arabinose 5-phosphate + phosphoenolpyruvate + H2O = 3-deoxy-alpha-D-manno-2-octulosonate-8-phosphate + phosphate</text>
        <dbReference type="Rhea" id="RHEA:14053"/>
        <dbReference type="ChEBI" id="CHEBI:15377"/>
        <dbReference type="ChEBI" id="CHEBI:43474"/>
        <dbReference type="ChEBI" id="CHEBI:57693"/>
        <dbReference type="ChEBI" id="CHEBI:58702"/>
        <dbReference type="ChEBI" id="CHEBI:85985"/>
        <dbReference type="EC" id="2.5.1.55"/>
    </reaction>
</comment>